<protein>
    <submittedName>
        <fullName evidence="1">Uncharacterized protein</fullName>
    </submittedName>
</protein>
<gene>
    <name evidence="1" type="ORF">SDC9_164068</name>
</gene>
<reference evidence="1" key="1">
    <citation type="submission" date="2019-08" db="EMBL/GenBank/DDBJ databases">
        <authorList>
            <person name="Kucharzyk K."/>
            <person name="Murdoch R.W."/>
            <person name="Higgins S."/>
            <person name="Loffler F."/>
        </authorList>
    </citation>
    <scope>NUCLEOTIDE SEQUENCE</scope>
</reference>
<dbReference type="AlphaFoldDB" id="A0A645FXV0"/>
<comment type="caution">
    <text evidence="1">The sequence shown here is derived from an EMBL/GenBank/DDBJ whole genome shotgun (WGS) entry which is preliminary data.</text>
</comment>
<accession>A0A645FXV0</accession>
<dbReference type="EMBL" id="VSSQ01063720">
    <property type="protein sequence ID" value="MPN16723.1"/>
    <property type="molecule type" value="Genomic_DNA"/>
</dbReference>
<proteinExistence type="predicted"/>
<evidence type="ECO:0000313" key="1">
    <source>
        <dbReference type="EMBL" id="MPN16723.1"/>
    </source>
</evidence>
<organism evidence="1">
    <name type="scientific">bioreactor metagenome</name>
    <dbReference type="NCBI Taxonomy" id="1076179"/>
    <lineage>
        <taxon>unclassified sequences</taxon>
        <taxon>metagenomes</taxon>
        <taxon>ecological metagenomes</taxon>
    </lineage>
</organism>
<sequence>MAKISYRGRVAKVPQPSGEPMLPVYKEALNTEESAYKDDIHNEHLEKLKKYELLIEELETRVRKTG</sequence>
<name>A0A645FXV0_9ZZZZ</name>